<reference evidence="2" key="1">
    <citation type="journal article" date="2021" name="PeerJ">
        <title>Extensive microbial diversity within the chicken gut microbiome revealed by metagenomics and culture.</title>
        <authorList>
            <person name="Gilroy R."/>
            <person name="Ravi A."/>
            <person name="Getino M."/>
            <person name="Pursley I."/>
            <person name="Horton D.L."/>
            <person name="Alikhan N.F."/>
            <person name="Baker D."/>
            <person name="Gharbi K."/>
            <person name="Hall N."/>
            <person name="Watson M."/>
            <person name="Adriaenssens E.M."/>
            <person name="Foster-Nyarko E."/>
            <person name="Jarju S."/>
            <person name="Secka A."/>
            <person name="Antonio M."/>
            <person name="Oren A."/>
            <person name="Chaudhuri R.R."/>
            <person name="La Ragione R."/>
            <person name="Hildebrand F."/>
            <person name="Pallen M.J."/>
        </authorList>
    </citation>
    <scope>NUCLEOTIDE SEQUENCE</scope>
    <source>
        <strain evidence="2">1719</strain>
    </source>
</reference>
<evidence type="ECO:0000259" key="1">
    <source>
        <dbReference type="SMART" id="SM00905"/>
    </source>
</evidence>
<reference evidence="2" key="2">
    <citation type="submission" date="2021-04" db="EMBL/GenBank/DDBJ databases">
        <authorList>
            <person name="Gilroy R."/>
        </authorList>
    </citation>
    <scope>NUCLEOTIDE SEQUENCE</scope>
    <source>
        <strain evidence="2">1719</strain>
    </source>
</reference>
<dbReference type="Pfam" id="PF02152">
    <property type="entry name" value="FolB"/>
    <property type="match status" value="1"/>
</dbReference>
<dbReference type="InterPro" id="IPR006157">
    <property type="entry name" value="FolB_dom"/>
</dbReference>
<evidence type="ECO:0000313" key="3">
    <source>
        <dbReference type="Proteomes" id="UP000824156"/>
    </source>
</evidence>
<dbReference type="GO" id="GO:0006760">
    <property type="term" value="P:folic acid-containing compound metabolic process"/>
    <property type="evidence" value="ECO:0007669"/>
    <property type="project" value="InterPro"/>
</dbReference>
<name>A0A9D2AX97_9SPHI</name>
<dbReference type="InterPro" id="IPR043133">
    <property type="entry name" value="GTP-CH-I_C/QueF"/>
</dbReference>
<dbReference type="SUPFAM" id="SSF55620">
    <property type="entry name" value="Tetrahydrobiopterin biosynthesis enzymes-like"/>
    <property type="match status" value="1"/>
</dbReference>
<dbReference type="SMART" id="SM00905">
    <property type="entry name" value="FolB"/>
    <property type="match status" value="1"/>
</dbReference>
<dbReference type="Proteomes" id="UP000824156">
    <property type="component" value="Unassembled WGS sequence"/>
</dbReference>
<dbReference type="NCBIfam" id="TIGR00526">
    <property type="entry name" value="folB_dom"/>
    <property type="match status" value="1"/>
</dbReference>
<dbReference type="GO" id="GO:0004150">
    <property type="term" value="F:dihydroneopterin aldolase activity"/>
    <property type="evidence" value="ECO:0007669"/>
    <property type="project" value="InterPro"/>
</dbReference>
<accession>A0A9D2AX97</accession>
<comment type="caution">
    <text evidence="2">The sequence shown here is derived from an EMBL/GenBank/DDBJ whole genome shotgun (WGS) entry which is preliminary data.</text>
</comment>
<protein>
    <submittedName>
        <fullName evidence="2">Dihydroneopterin aldolase</fullName>
    </submittedName>
</protein>
<dbReference type="Gene3D" id="3.30.1130.10">
    <property type="match status" value="1"/>
</dbReference>
<dbReference type="EMBL" id="DXEZ01000034">
    <property type="protein sequence ID" value="HIX53617.1"/>
    <property type="molecule type" value="Genomic_DNA"/>
</dbReference>
<feature type="domain" description="Dihydroneopterin aldolase/epimerase" evidence="1">
    <location>
        <begin position="6"/>
        <end position="119"/>
    </location>
</feature>
<evidence type="ECO:0000313" key="2">
    <source>
        <dbReference type="EMBL" id="HIX53617.1"/>
    </source>
</evidence>
<dbReference type="AlphaFoldDB" id="A0A9D2AX97"/>
<gene>
    <name evidence="2" type="ORF">H9853_01220</name>
</gene>
<sequence length="121" mass="14106">MIEKKIKIGNARFFSPIGYYEEERILKGVFYVTLEVTYNSKSKLSDADDLNTTLNYELLYNLVSQVMGKERKLLESAAQEILEGVQELDRSIYETYVEIIKQYPPFYSSEAQTSVSLRQRK</sequence>
<organism evidence="2 3">
    <name type="scientific">Candidatus Sphingobacterium stercoripullorum</name>
    <dbReference type="NCBI Taxonomy" id="2838759"/>
    <lineage>
        <taxon>Bacteria</taxon>
        <taxon>Pseudomonadati</taxon>
        <taxon>Bacteroidota</taxon>
        <taxon>Sphingobacteriia</taxon>
        <taxon>Sphingobacteriales</taxon>
        <taxon>Sphingobacteriaceae</taxon>
        <taxon>Sphingobacterium</taxon>
    </lineage>
</organism>
<proteinExistence type="predicted"/>